<evidence type="ECO:0000256" key="1">
    <source>
        <dbReference type="ARBA" id="ARBA00004651"/>
    </source>
</evidence>
<feature type="domain" description="Major facilitator superfamily (MFS) profile" evidence="7">
    <location>
        <begin position="30"/>
        <end position="412"/>
    </location>
</feature>
<dbReference type="InterPro" id="IPR005829">
    <property type="entry name" value="Sugar_transporter_CS"/>
</dbReference>
<feature type="transmembrane region" description="Helical" evidence="6">
    <location>
        <begin position="272"/>
        <end position="290"/>
    </location>
</feature>
<comment type="subcellular location">
    <subcellularLocation>
        <location evidence="1">Cell membrane</location>
        <topology evidence="1">Multi-pass membrane protein</topology>
    </subcellularLocation>
</comment>
<dbReference type="InterPro" id="IPR020846">
    <property type="entry name" value="MFS_dom"/>
</dbReference>
<name>A0A1X7GDX9_9BACL</name>
<feature type="transmembrane region" description="Helical" evidence="6">
    <location>
        <begin position="326"/>
        <end position="346"/>
    </location>
</feature>
<dbReference type="Gene3D" id="1.20.1250.20">
    <property type="entry name" value="MFS general substrate transporter like domains"/>
    <property type="match status" value="2"/>
</dbReference>
<dbReference type="EMBL" id="LT840184">
    <property type="protein sequence ID" value="SMF68383.1"/>
    <property type="molecule type" value="Genomic_DNA"/>
</dbReference>
<keyword evidence="2" id="KW-0813">Transport</keyword>
<feature type="transmembrane region" description="Helical" evidence="6">
    <location>
        <begin position="237"/>
        <end position="260"/>
    </location>
</feature>
<feature type="transmembrane region" description="Helical" evidence="6">
    <location>
        <begin position="95"/>
        <end position="112"/>
    </location>
</feature>
<dbReference type="Pfam" id="PF07690">
    <property type="entry name" value="MFS_1"/>
    <property type="match status" value="1"/>
</dbReference>
<evidence type="ECO:0000313" key="9">
    <source>
        <dbReference type="Proteomes" id="UP000192940"/>
    </source>
</evidence>
<dbReference type="RefSeq" id="WP_208917566.1">
    <property type="nucleotide sequence ID" value="NZ_LT840184.1"/>
</dbReference>
<feature type="transmembrane region" description="Helical" evidence="6">
    <location>
        <begin position="383"/>
        <end position="406"/>
    </location>
</feature>
<dbReference type="AlphaFoldDB" id="A0A1X7GDX9"/>
<feature type="transmembrane region" description="Helical" evidence="6">
    <location>
        <begin position="358"/>
        <end position="377"/>
    </location>
</feature>
<proteinExistence type="predicted"/>
<dbReference type="GO" id="GO:0022857">
    <property type="term" value="F:transmembrane transporter activity"/>
    <property type="evidence" value="ECO:0007669"/>
    <property type="project" value="InterPro"/>
</dbReference>
<evidence type="ECO:0000256" key="4">
    <source>
        <dbReference type="ARBA" id="ARBA00022989"/>
    </source>
</evidence>
<evidence type="ECO:0000259" key="7">
    <source>
        <dbReference type="PROSITE" id="PS50850"/>
    </source>
</evidence>
<dbReference type="Proteomes" id="UP000192940">
    <property type="component" value="Chromosome I"/>
</dbReference>
<dbReference type="PROSITE" id="PS50850">
    <property type="entry name" value="MFS"/>
    <property type="match status" value="1"/>
</dbReference>
<keyword evidence="5 6" id="KW-0472">Membrane</keyword>
<sequence length="418" mass="44918">MSDKPLILNNTASPSKPVQNNTQQATVYKILLAISFVHLFNDSIQSVIPAIFPILKDNLLLTFTQVGWISFAINFTSSIIQPVIGYAADRRPTPILLPIGMCFTFAGVFILAYSDSYLLVLFSVVLIGLGSATFHPEGMRVAHMAAGMRKGLSQSIFQVGGNAGQSLAPLITRYVFVPFGQIGALGFTVVATAGIVVQTYVARWYKSMLDSGYTFKKRAGARLMDPARRKSIRNATFILVTLVFVRSWYGAAISSYYAFYLMDAYKISIDNAQIYIFLFLASGAVGTFLGGPLADRFGRRNLIMLSMIGTAPIAIVLPFASPFWAAVLLVIGGFILLSSFSVTVVYAQMLHPGNIGTVSGLITGFAFGMGGVGSLALGSLGDVWGIGNVMIAVGFLPLLGLLALLLPGDAQLDRWSTE</sequence>
<reference evidence="8 9" key="1">
    <citation type="submission" date="2017-04" db="EMBL/GenBank/DDBJ databases">
        <authorList>
            <person name="Afonso C.L."/>
            <person name="Miller P.J."/>
            <person name="Scott M.A."/>
            <person name="Spackman E."/>
            <person name="Goraichik I."/>
            <person name="Dimitrov K.M."/>
            <person name="Suarez D.L."/>
            <person name="Swayne D.E."/>
        </authorList>
    </citation>
    <scope>NUCLEOTIDE SEQUENCE [LARGE SCALE GENOMIC DNA]</scope>
    <source>
        <strain evidence="8 9">N3/975</strain>
    </source>
</reference>
<dbReference type="SUPFAM" id="SSF103473">
    <property type="entry name" value="MFS general substrate transporter"/>
    <property type="match status" value="1"/>
</dbReference>
<feature type="transmembrane region" description="Helical" evidence="6">
    <location>
        <begin position="118"/>
        <end position="135"/>
    </location>
</feature>
<dbReference type="STRING" id="1313296.SAMN05661091_0436"/>
<evidence type="ECO:0000256" key="3">
    <source>
        <dbReference type="ARBA" id="ARBA00022692"/>
    </source>
</evidence>
<evidence type="ECO:0000313" key="8">
    <source>
        <dbReference type="EMBL" id="SMF68383.1"/>
    </source>
</evidence>
<organism evidence="8 9">
    <name type="scientific">Paenibacillus uliginis N3/975</name>
    <dbReference type="NCBI Taxonomy" id="1313296"/>
    <lineage>
        <taxon>Bacteria</taxon>
        <taxon>Bacillati</taxon>
        <taxon>Bacillota</taxon>
        <taxon>Bacilli</taxon>
        <taxon>Bacillales</taxon>
        <taxon>Paenibacillaceae</taxon>
        <taxon>Paenibacillus</taxon>
    </lineage>
</organism>
<dbReference type="InterPro" id="IPR011701">
    <property type="entry name" value="MFS"/>
</dbReference>
<dbReference type="CDD" id="cd17478">
    <property type="entry name" value="MFS_FsR"/>
    <property type="match status" value="1"/>
</dbReference>
<feature type="transmembrane region" description="Helical" evidence="6">
    <location>
        <begin position="302"/>
        <end position="320"/>
    </location>
</feature>
<dbReference type="PANTHER" id="PTHR43129:SF1">
    <property type="entry name" value="FOSMIDOMYCIN RESISTANCE PROTEIN"/>
    <property type="match status" value="1"/>
</dbReference>
<keyword evidence="9" id="KW-1185">Reference proteome</keyword>
<dbReference type="InterPro" id="IPR036259">
    <property type="entry name" value="MFS_trans_sf"/>
</dbReference>
<dbReference type="PANTHER" id="PTHR43129">
    <property type="entry name" value="FOSMIDOMYCIN RESISTANCE PROTEIN"/>
    <property type="match status" value="1"/>
</dbReference>
<gene>
    <name evidence="8" type="ORF">SAMN05661091_0436</name>
</gene>
<accession>A0A1X7GDX9</accession>
<evidence type="ECO:0000256" key="5">
    <source>
        <dbReference type="ARBA" id="ARBA00023136"/>
    </source>
</evidence>
<protein>
    <submittedName>
        <fullName evidence="8">MFS transporter, FSR family, fosmidomycin resistance protein</fullName>
    </submittedName>
</protein>
<evidence type="ECO:0000256" key="6">
    <source>
        <dbReference type="SAM" id="Phobius"/>
    </source>
</evidence>
<feature type="transmembrane region" description="Helical" evidence="6">
    <location>
        <begin position="67"/>
        <end position="88"/>
    </location>
</feature>
<evidence type="ECO:0000256" key="2">
    <source>
        <dbReference type="ARBA" id="ARBA00022448"/>
    </source>
</evidence>
<keyword evidence="3 6" id="KW-0812">Transmembrane</keyword>
<feature type="transmembrane region" description="Helical" evidence="6">
    <location>
        <begin position="182"/>
        <end position="201"/>
    </location>
</feature>
<keyword evidence="4 6" id="KW-1133">Transmembrane helix</keyword>
<dbReference type="GO" id="GO:0005886">
    <property type="term" value="C:plasma membrane"/>
    <property type="evidence" value="ECO:0007669"/>
    <property type="project" value="UniProtKB-SubCell"/>
</dbReference>
<dbReference type="PROSITE" id="PS00216">
    <property type="entry name" value="SUGAR_TRANSPORT_1"/>
    <property type="match status" value="1"/>
</dbReference>